<dbReference type="EMBL" id="GBHO01035400">
    <property type="protein sequence ID" value="JAG08204.1"/>
    <property type="molecule type" value="Transcribed_RNA"/>
</dbReference>
<dbReference type="GO" id="GO:0004817">
    <property type="term" value="F:cysteine-tRNA ligase activity"/>
    <property type="evidence" value="ECO:0007669"/>
    <property type="project" value="UniProtKB-EC"/>
</dbReference>
<keyword evidence="7" id="KW-0067">ATP-binding</keyword>
<accession>A0A0A9WKC3</accession>
<keyword evidence="5" id="KW-0547">Nucleotide-binding</keyword>
<keyword evidence="12" id="KW-0175">Coiled coil</keyword>
<evidence type="ECO:0000256" key="6">
    <source>
        <dbReference type="ARBA" id="ARBA00022833"/>
    </source>
</evidence>
<dbReference type="PANTHER" id="PTHR10890">
    <property type="entry name" value="CYSTEINYL-TRNA SYNTHETASE"/>
    <property type="match status" value="1"/>
</dbReference>
<keyword evidence="4" id="KW-0479">Metal-binding</keyword>
<proteinExistence type="inferred from homology"/>
<keyword evidence="3 14" id="KW-0436">Ligase</keyword>
<dbReference type="PRINTS" id="PR00983">
    <property type="entry name" value="TRNASYNTHCYS"/>
</dbReference>
<dbReference type="Pfam" id="PF01406">
    <property type="entry name" value="tRNA-synt_1e"/>
    <property type="match status" value="1"/>
</dbReference>
<dbReference type="Gene3D" id="3.40.50.620">
    <property type="entry name" value="HUPs"/>
    <property type="match status" value="1"/>
</dbReference>
<dbReference type="InterPro" id="IPR015803">
    <property type="entry name" value="Cys-tRNA-ligase"/>
</dbReference>
<evidence type="ECO:0000256" key="7">
    <source>
        <dbReference type="ARBA" id="ARBA00022840"/>
    </source>
</evidence>
<evidence type="ECO:0000256" key="1">
    <source>
        <dbReference type="ARBA" id="ARBA00001947"/>
    </source>
</evidence>
<dbReference type="AlphaFoldDB" id="A0A0A9WKC3"/>
<organism evidence="14">
    <name type="scientific">Lygus hesperus</name>
    <name type="common">Western plant bug</name>
    <dbReference type="NCBI Taxonomy" id="30085"/>
    <lineage>
        <taxon>Eukaryota</taxon>
        <taxon>Metazoa</taxon>
        <taxon>Ecdysozoa</taxon>
        <taxon>Arthropoda</taxon>
        <taxon>Hexapoda</taxon>
        <taxon>Insecta</taxon>
        <taxon>Pterygota</taxon>
        <taxon>Neoptera</taxon>
        <taxon>Paraneoptera</taxon>
        <taxon>Hemiptera</taxon>
        <taxon>Heteroptera</taxon>
        <taxon>Panheteroptera</taxon>
        <taxon>Cimicomorpha</taxon>
        <taxon>Miridae</taxon>
        <taxon>Mirini</taxon>
        <taxon>Lygus</taxon>
    </lineage>
</organism>
<evidence type="ECO:0000256" key="3">
    <source>
        <dbReference type="ARBA" id="ARBA00022598"/>
    </source>
</evidence>
<evidence type="ECO:0000256" key="11">
    <source>
        <dbReference type="ARBA" id="ARBA00039362"/>
    </source>
</evidence>
<evidence type="ECO:0000256" key="4">
    <source>
        <dbReference type="ARBA" id="ARBA00022723"/>
    </source>
</evidence>
<dbReference type="NCBIfam" id="TIGR00435">
    <property type="entry name" value="cysS"/>
    <property type="match status" value="1"/>
</dbReference>
<gene>
    <name evidence="14" type="primary">cars</name>
    <name evidence="14" type="ORF">CM83_63068</name>
</gene>
<dbReference type="EC" id="6.1.1.16" evidence="2"/>
<evidence type="ECO:0000256" key="2">
    <source>
        <dbReference type="ARBA" id="ARBA00012832"/>
    </source>
</evidence>
<evidence type="ECO:0000256" key="9">
    <source>
        <dbReference type="ARBA" id="ARBA00023146"/>
    </source>
</evidence>
<dbReference type="InterPro" id="IPR009080">
    <property type="entry name" value="tRNAsynth_Ia_anticodon-bd"/>
</dbReference>
<protein>
    <recommendedName>
        <fullName evidence="11">Cysteine--tRNA ligase, cytoplasmic</fullName>
        <ecNumber evidence="2">6.1.1.16</ecNumber>
    </recommendedName>
    <alternativeName>
        <fullName evidence="10">Cysteinyl-tRNA synthetase</fullName>
    </alternativeName>
</protein>
<feature type="domain" description="tRNA synthetases class I catalytic" evidence="13">
    <location>
        <begin position="20"/>
        <end position="424"/>
    </location>
</feature>
<dbReference type="InterPro" id="IPR024909">
    <property type="entry name" value="Cys-tRNA/MSH_ligase"/>
</dbReference>
<evidence type="ECO:0000313" key="14">
    <source>
        <dbReference type="EMBL" id="JAG08204.1"/>
    </source>
</evidence>
<reference evidence="14" key="1">
    <citation type="journal article" date="2014" name="PLoS ONE">
        <title>Transcriptome-Based Identification of ABC Transporters in the Western Tarnished Plant Bug Lygus hesperus.</title>
        <authorList>
            <person name="Hull J.J."/>
            <person name="Chaney K."/>
            <person name="Geib S.M."/>
            <person name="Fabrick J.A."/>
            <person name="Brent C.S."/>
            <person name="Walsh D."/>
            <person name="Lavine L.C."/>
        </authorList>
    </citation>
    <scope>NUCLEOTIDE SEQUENCE</scope>
</reference>
<evidence type="ECO:0000256" key="8">
    <source>
        <dbReference type="ARBA" id="ARBA00022917"/>
    </source>
</evidence>
<dbReference type="SUPFAM" id="SSF52374">
    <property type="entry name" value="Nucleotidylyl transferase"/>
    <property type="match status" value="1"/>
</dbReference>
<sequence>MPATGLKVFNSFSKEKEPFVPKNGRRVNWYSCGPTVYDTSHMGHARSYISFDILRRVMTEYFGYDVFYVMNITDIDDKIIKKARQDYLYEKYVKQNRTVDKVLGDGARVVLHVRDLIKNTHDPDLKSVYEGWKQKMNSALDPLQEILEKGGEDDTSQALDNFLVAARNPFSSWLDKDQGSTVSDNSIFTTVPKKFEEEFHEDMAALNVQPPDVLTRVSEYVPEIVDYIKVIIDNGYAYESNGSVYFSISKFKNSGKHTYAKLVPEALGDIAKLAEGEGELSGSKDKRSELDFALWKASKPGEPSWDSPWGKGRPGWHIECSVMASAICGEGLDIHTGGVDLKFPHHDNEIAQAEAYFESDDWVKYFLHSGHLTIAGCKMSKSLKNFVTIKDALKKYTARQLRLAFLMHSWKETLDYSDNTMEHAVGYEKMLNEFFMTVKDLSETKTASGQLTKFKKWQVEDLELNNIFMATKEKIHNALCDNVDTRTVLDKIRECISCCNLSVSKGTVDICLLRRVASYATGMMRMFGAVEDKECIGFPISSQQSDFEGTVMPYLRILGSFRNEVRDIARELKAVEILKTCDKLRDQTLPPLGVRLEDKEDASGCAVKLFDPKQLEREKEMKKKADEQKEQLKLKRQKDLEQKEALKKVPPQEYFKTMLDKFSAFDAQGMPTHDEKGKEIGKNQLKKLQKLYDAHKKVHEEYISSQS</sequence>
<dbReference type="GO" id="GO:0006423">
    <property type="term" value="P:cysteinyl-tRNA aminoacylation"/>
    <property type="evidence" value="ECO:0007669"/>
    <property type="project" value="InterPro"/>
</dbReference>
<dbReference type="InterPro" id="IPR032678">
    <property type="entry name" value="tRNA-synt_1_cat_dom"/>
</dbReference>
<keyword evidence="6" id="KW-0862">Zinc</keyword>
<dbReference type="InterPro" id="IPR014729">
    <property type="entry name" value="Rossmann-like_a/b/a_fold"/>
</dbReference>
<dbReference type="GO" id="GO:0005737">
    <property type="term" value="C:cytoplasm"/>
    <property type="evidence" value="ECO:0007669"/>
    <property type="project" value="TreeGrafter"/>
</dbReference>
<name>A0A0A9WKC3_LYGHE</name>
<evidence type="ECO:0000256" key="12">
    <source>
        <dbReference type="SAM" id="Coils"/>
    </source>
</evidence>
<dbReference type="HAMAP" id="MF_00041">
    <property type="entry name" value="Cys_tRNA_synth"/>
    <property type="match status" value="1"/>
</dbReference>
<feature type="coiled-coil region" evidence="12">
    <location>
        <begin position="615"/>
        <end position="649"/>
    </location>
</feature>
<dbReference type="GO" id="GO:0046872">
    <property type="term" value="F:metal ion binding"/>
    <property type="evidence" value="ECO:0007669"/>
    <property type="project" value="UniProtKB-KW"/>
</dbReference>
<dbReference type="GO" id="GO:0005524">
    <property type="term" value="F:ATP binding"/>
    <property type="evidence" value="ECO:0007669"/>
    <property type="project" value="UniProtKB-KW"/>
</dbReference>
<dbReference type="PANTHER" id="PTHR10890:SF3">
    <property type="entry name" value="CYSTEINE--TRNA LIGASE, CYTOPLASMIC"/>
    <property type="match status" value="1"/>
</dbReference>
<dbReference type="CDD" id="cd00672">
    <property type="entry name" value="CysRS_core"/>
    <property type="match status" value="1"/>
</dbReference>
<evidence type="ECO:0000256" key="10">
    <source>
        <dbReference type="ARBA" id="ARBA00031499"/>
    </source>
</evidence>
<reference evidence="14" key="2">
    <citation type="submission" date="2014-07" db="EMBL/GenBank/DDBJ databases">
        <authorList>
            <person name="Hull J."/>
        </authorList>
    </citation>
    <scope>NUCLEOTIDE SEQUENCE</scope>
</reference>
<evidence type="ECO:0000256" key="5">
    <source>
        <dbReference type="ARBA" id="ARBA00022741"/>
    </source>
</evidence>
<evidence type="ECO:0000259" key="13">
    <source>
        <dbReference type="Pfam" id="PF01406"/>
    </source>
</evidence>
<dbReference type="SUPFAM" id="SSF47323">
    <property type="entry name" value="Anticodon-binding domain of a subclass of class I aminoacyl-tRNA synthetases"/>
    <property type="match status" value="1"/>
</dbReference>
<comment type="cofactor">
    <cofactor evidence="1">
        <name>Zn(2+)</name>
        <dbReference type="ChEBI" id="CHEBI:29105"/>
    </cofactor>
</comment>
<keyword evidence="9" id="KW-0030">Aminoacyl-tRNA synthetase</keyword>
<keyword evidence="8" id="KW-0648">Protein biosynthesis</keyword>